<dbReference type="Gene3D" id="3.50.50.60">
    <property type="entry name" value="FAD/NAD(P)-binding domain"/>
    <property type="match status" value="1"/>
</dbReference>
<dbReference type="InterPro" id="IPR050816">
    <property type="entry name" value="Flavin-dep_Halogenase_NPB"/>
</dbReference>
<dbReference type="GO" id="GO:0016491">
    <property type="term" value="F:oxidoreductase activity"/>
    <property type="evidence" value="ECO:0007669"/>
    <property type="project" value="UniProtKB-KW"/>
</dbReference>
<dbReference type="Proteomes" id="UP001589906">
    <property type="component" value="Unassembled WGS sequence"/>
</dbReference>
<dbReference type="EC" id="1.14.19.-" evidence="1"/>
<dbReference type="PANTHER" id="PTHR43747">
    <property type="entry name" value="FAD-BINDING PROTEIN"/>
    <property type="match status" value="1"/>
</dbReference>
<dbReference type="InterPro" id="IPR006905">
    <property type="entry name" value="Flavin_halogenase"/>
</dbReference>
<keyword evidence="1" id="KW-0560">Oxidoreductase</keyword>
<organism evidence="1 2">
    <name type="scientific">Brevundimonas balnearis</name>
    <dbReference type="NCBI Taxonomy" id="1572858"/>
    <lineage>
        <taxon>Bacteria</taxon>
        <taxon>Pseudomonadati</taxon>
        <taxon>Pseudomonadota</taxon>
        <taxon>Alphaproteobacteria</taxon>
        <taxon>Caulobacterales</taxon>
        <taxon>Caulobacteraceae</taxon>
        <taxon>Brevundimonas</taxon>
    </lineage>
</organism>
<dbReference type="RefSeq" id="WP_376836306.1">
    <property type="nucleotide sequence ID" value="NZ_JBHLSW010000007.1"/>
</dbReference>
<sequence>MNPSAIRDVVIVGGGTAGWMAAAGLARVFGELIRITLVESEEIGTVGVGEATIPQIQLYNRLLGIDEDAFVKATNGSFKLGIVFNDWGAIGDRYIHAFGEPGVPLGGLPFHHYWLRDRLARGERGRPDLWDYSLNAEAAFAGRFARTPQSGFGPLGEMPYAFHFDAHLYARFLRAYAERLGVRRVEGKVVDVTPGEPDGRVVSIRLERGEVVEGELFVDCSGFRGLLIEGALKTGYEDWSEYLPADRAVAVPCASVEPLTPYTQASADAAGWRWRIPLQHRTGNGYVFCSRFISEDEATAVLLSRLDGEALADPRPLRFLTGKRRRIWNKNVVSLGLASGFMEPLESTSIHLVQSCLDKLIQYFPDKGFADAPRDRFNAEADAEYVAIRDFLVLHYTATTRDDTPFWRHCKDALPRTETLKARIDLWRTGGRLPVDERDLFKPNSWLQVLVGQGIEAEGCSPLAGRIEDAKLSAWLGDVRRLVAQTRDRLPGHADFIARTCSSAAA</sequence>
<protein>
    <submittedName>
        <fullName evidence="1">Tryptophan halogenase family protein</fullName>
        <ecNumber evidence="1">1.14.19.-</ecNumber>
    </submittedName>
</protein>
<gene>
    <name evidence="1" type="ORF">ACFFGE_10400</name>
</gene>
<name>A0ABV6R3V7_9CAUL</name>
<reference evidence="1 2" key="1">
    <citation type="submission" date="2024-09" db="EMBL/GenBank/DDBJ databases">
        <authorList>
            <person name="Sun Q."/>
            <person name="Mori K."/>
        </authorList>
    </citation>
    <scope>NUCLEOTIDE SEQUENCE [LARGE SCALE GENOMIC DNA]</scope>
    <source>
        <strain evidence="1 2">NCAIM B.02621</strain>
    </source>
</reference>
<dbReference type="PIRSF" id="PIRSF011396">
    <property type="entry name" value="Trp_halogenase"/>
    <property type="match status" value="1"/>
</dbReference>
<dbReference type="EMBL" id="JBHLSW010000007">
    <property type="protein sequence ID" value="MFC0634284.1"/>
    <property type="molecule type" value="Genomic_DNA"/>
</dbReference>
<dbReference type="InterPro" id="IPR033856">
    <property type="entry name" value="Trp_halogen"/>
</dbReference>
<accession>A0ABV6R3V7</accession>
<dbReference type="PANTHER" id="PTHR43747:SF4">
    <property type="entry name" value="FLAVIN-DEPENDENT TRYPTOPHAN HALOGENASE"/>
    <property type="match status" value="1"/>
</dbReference>
<keyword evidence="2" id="KW-1185">Reference proteome</keyword>
<dbReference type="SUPFAM" id="SSF51905">
    <property type="entry name" value="FAD/NAD(P)-binding domain"/>
    <property type="match status" value="1"/>
</dbReference>
<comment type="caution">
    <text evidence="1">The sequence shown here is derived from an EMBL/GenBank/DDBJ whole genome shotgun (WGS) entry which is preliminary data.</text>
</comment>
<dbReference type="Pfam" id="PF04820">
    <property type="entry name" value="Trp_halogenase"/>
    <property type="match status" value="1"/>
</dbReference>
<evidence type="ECO:0000313" key="2">
    <source>
        <dbReference type="Proteomes" id="UP001589906"/>
    </source>
</evidence>
<proteinExistence type="predicted"/>
<evidence type="ECO:0000313" key="1">
    <source>
        <dbReference type="EMBL" id="MFC0634284.1"/>
    </source>
</evidence>
<dbReference type="InterPro" id="IPR036188">
    <property type="entry name" value="FAD/NAD-bd_sf"/>
</dbReference>